<protein>
    <submittedName>
        <fullName evidence="1">32409_t:CDS:1</fullName>
    </submittedName>
</protein>
<keyword evidence="2" id="KW-1185">Reference proteome</keyword>
<name>A0ABN7VB48_GIGMA</name>
<accession>A0ABN7VB48</accession>
<dbReference type="EMBL" id="CAJVQB010011917">
    <property type="protein sequence ID" value="CAG8751424.1"/>
    <property type="molecule type" value="Genomic_DNA"/>
</dbReference>
<evidence type="ECO:0000313" key="1">
    <source>
        <dbReference type="EMBL" id="CAG8751424.1"/>
    </source>
</evidence>
<comment type="caution">
    <text evidence="1">The sequence shown here is derived from an EMBL/GenBank/DDBJ whole genome shotgun (WGS) entry which is preliminary data.</text>
</comment>
<organism evidence="1 2">
    <name type="scientific">Gigaspora margarita</name>
    <dbReference type="NCBI Taxonomy" id="4874"/>
    <lineage>
        <taxon>Eukaryota</taxon>
        <taxon>Fungi</taxon>
        <taxon>Fungi incertae sedis</taxon>
        <taxon>Mucoromycota</taxon>
        <taxon>Glomeromycotina</taxon>
        <taxon>Glomeromycetes</taxon>
        <taxon>Diversisporales</taxon>
        <taxon>Gigasporaceae</taxon>
        <taxon>Gigaspora</taxon>
    </lineage>
</organism>
<proteinExistence type="predicted"/>
<gene>
    <name evidence="1" type="ORF">GMARGA_LOCUS16435</name>
</gene>
<sequence>RKSTTEPVPTFTPELYLQLPNGTQLKVQALVDSGTFLCFMDINLALEHNLLYCL</sequence>
<reference evidence="1 2" key="1">
    <citation type="submission" date="2021-06" db="EMBL/GenBank/DDBJ databases">
        <authorList>
            <person name="Kallberg Y."/>
            <person name="Tangrot J."/>
            <person name="Rosling A."/>
        </authorList>
    </citation>
    <scope>NUCLEOTIDE SEQUENCE [LARGE SCALE GENOMIC DNA]</scope>
    <source>
        <strain evidence="1 2">120-4 pot B 10/14</strain>
    </source>
</reference>
<feature type="non-terminal residue" evidence="1">
    <location>
        <position position="1"/>
    </location>
</feature>
<dbReference type="Proteomes" id="UP000789901">
    <property type="component" value="Unassembled WGS sequence"/>
</dbReference>
<evidence type="ECO:0000313" key="2">
    <source>
        <dbReference type="Proteomes" id="UP000789901"/>
    </source>
</evidence>